<keyword evidence="2" id="KW-0677">Repeat</keyword>
<feature type="region of interest" description="Disordered" evidence="6">
    <location>
        <begin position="49"/>
        <end position="73"/>
    </location>
</feature>
<dbReference type="InterPro" id="IPR000571">
    <property type="entry name" value="Znf_CCCH"/>
</dbReference>
<dbReference type="Pfam" id="PF00642">
    <property type="entry name" value="zf-CCCH"/>
    <property type="match status" value="1"/>
</dbReference>
<dbReference type="Pfam" id="PF18044">
    <property type="entry name" value="zf-CCCH_4"/>
    <property type="match status" value="1"/>
</dbReference>
<feature type="region of interest" description="Disordered" evidence="6">
    <location>
        <begin position="1"/>
        <end position="36"/>
    </location>
</feature>
<keyword evidence="1 5" id="KW-0479">Metal-binding</keyword>
<dbReference type="STRING" id="1245528.M3HFL1"/>
<dbReference type="GO" id="GO:0061630">
    <property type="term" value="F:ubiquitin protein ligase activity"/>
    <property type="evidence" value="ECO:0007669"/>
    <property type="project" value="InterPro"/>
</dbReference>
<feature type="domain" description="C3H1-type" evidence="7">
    <location>
        <begin position="77"/>
        <end position="104"/>
    </location>
</feature>
<evidence type="ECO:0000259" key="7">
    <source>
        <dbReference type="PROSITE" id="PS50103"/>
    </source>
</evidence>
<keyword evidence="3 5" id="KW-0863">Zinc-finger</keyword>
<dbReference type="GO" id="GO:0000209">
    <property type="term" value="P:protein polyubiquitination"/>
    <property type="evidence" value="ECO:0007669"/>
    <property type="project" value="InterPro"/>
</dbReference>
<organism evidence="8 9">
    <name type="scientific">Candida maltosa (strain Xu316)</name>
    <name type="common">Yeast</name>
    <dbReference type="NCBI Taxonomy" id="1245528"/>
    <lineage>
        <taxon>Eukaryota</taxon>
        <taxon>Fungi</taxon>
        <taxon>Dikarya</taxon>
        <taxon>Ascomycota</taxon>
        <taxon>Saccharomycotina</taxon>
        <taxon>Pichiomycetes</taxon>
        <taxon>Debaryomycetaceae</taxon>
        <taxon>Candida/Lodderomyces clade</taxon>
        <taxon>Candida</taxon>
    </lineage>
</organism>
<name>M3HFL1_CANMX</name>
<evidence type="ECO:0000313" key="8">
    <source>
        <dbReference type="EMBL" id="EMG46037.1"/>
    </source>
</evidence>
<feature type="compositionally biased region" description="Basic and acidic residues" evidence="6">
    <location>
        <begin position="1"/>
        <end position="11"/>
    </location>
</feature>
<sequence length="460" mass="50492">MSDNPDIDHPNYNHSFTNYPSYQENQQPQSTSPLSVRKYRESKSFDFSSIQAQLPPNTGPPGTVPITNGSNSTNNKNLSHVPCKFFRQGICQAGNSCPFSHNLDGALGADKLPCKYFQKGNCKFGLKCALAHFLPDGTRVNSKNFLYANNNGNGNNTKSTIRRSSFNNYNLTSGSLNTSTPPEYENSFISASKSPSTSLPNNNVATFLNVGTVNVSQQQPPPPQSSQPQQQQQQQPISLSSIPQDSLARSSSLNRHDYQFPSSFQQQQNLTNNSNSYHHHQRSYSMQQSLFGSNSYSGAFSNGNANSTGLNGTSASGSPPSQLFSATGTAQTTPPGYASSTATTTPNSRFSFSSRLPSQQQIHQQQQPNLPPHSKSFSTYFQDGATGSAIADDDEFTMQRNGVMFEEDFIPSSLSDVILTPQELRRRVSRSQSGTLNVRPNFNGFFETKHDDDVFIMDNE</sequence>
<feature type="compositionally biased region" description="Polar residues" evidence="6">
    <location>
        <begin position="12"/>
        <end position="34"/>
    </location>
</feature>
<dbReference type="Gene3D" id="4.10.1000.10">
    <property type="entry name" value="Zinc finger, CCCH-type"/>
    <property type="match status" value="1"/>
</dbReference>
<keyword evidence="9" id="KW-1185">Reference proteome</keyword>
<accession>M3HFL1</accession>
<feature type="zinc finger region" description="C3H1-type" evidence="5">
    <location>
        <begin position="113"/>
        <end position="135"/>
    </location>
</feature>
<feature type="region of interest" description="Disordered" evidence="6">
    <location>
        <begin position="310"/>
        <end position="381"/>
    </location>
</feature>
<feature type="region of interest" description="Disordered" evidence="6">
    <location>
        <begin position="172"/>
        <end position="252"/>
    </location>
</feature>
<dbReference type="SUPFAM" id="SSF90229">
    <property type="entry name" value="CCCH zinc finger"/>
    <property type="match status" value="1"/>
</dbReference>
<dbReference type="InterPro" id="IPR045072">
    <property type="entry name" value="MKRN-like"/>
</dbReference>
<dbReference type="EMBL" id="AOGT01002186">
    <property type="protein sequence ID" value="EMG46037.1"/>
    <property type="molecule type" value="Genomic_DNA"/>
</dbReference>
<feature type="domain" description="C3H1-type" evidence="7">
    <location>
        <begin position="113"/>
        <end position="135"/>
    </location>
</feature>
<comment type="caution">
    <text evidence="8">The sequence shown here is derived from an EMBL/GenBank/DDBJ whole genome shotgun (WGS) entry which is preliminary data.</text>
</comment>
<evidence type="ECO:0000256" key="2">
    <source>
        <dbReference type="ARBA" id="ARBA00022737"/>
    </source>
</evidence>
<dbReference type="GO" id="GO:0008270">
    <property type="term" value="F:zinc ion binding"/>
    <property type="evidence" value="ECO:0007669"/>
    <property type="project" value="UniProtKB-KW"/>
</dbReference>
<dbReference type="HOGENOM" id="CLU_594458_0_0_1"/>
<gene>
    <name evidence="8" type="ORF">G210_3732</name>
</gene>
<evidence type="ECO:0000313" key="9">
    <source>
        <dbReference type="Proteomes" id="UP000011777"/>
    </source>
</evidence>
<dbReference type="OrthoDB" id="411372at2759"/>
<dbReference type="eggNOG" id="KOG1039">
    <property type="taxonomic scope" value="Eukaryota"/>
</dbReference>
<evidence type="ECO:0000256" key="1">
    <source>
        <dbReference type="ARBA" id="ARBA00022723"/>
    </source>
</evidence>
<evidence type="ECO:0000256" key="4">
    <source>
        <dbReference type="ARBA" id="ARBA00022833"/>
    </source>
</evidence>
<evidence type="ECO:0000256" key="3">
    <source>
        <dbReference type="ARBA" id="ARBA00022771"/>
    </source>
</evidence>
<dbReference type="Proteomes" id="UP000011777">
    <property type="component" value="Unassembled WGS sequence"/>
</dbReference>
<dbReference type="PANTHER" id="PTHR11224:SF10">
    <property type="entry name" value="IP09428P-RELATED"/>
    <property type="match status" value="1"/>
</dbReference>
<dbReference type="InterPro" id="IPR036855">
    <property type="entry name" value="Znf_CCCH_sf"/>
</dbReference>
<dbReference type="InterPro" id="IPR041367">
    <property type="entry name" value="Znf-CCCH_4"/>
</dbReference>
<dbReference type="PROSITE" id="PS50103">
    <property type="entry name" value="ZF_C3H1"/>
    <property type="match status" value="2"/>
</dbReference>
<proteinExistence type="predicted"/>
<dbReference type="AlphaFoldDB" id="M3HFL1"/>
<protein>
    <submittedName>
        <fullName evidence="8">Zinc finger protein, putative</fullName>
    </submittedName>
</protein>
<feature type="compositionally biased region" description="Low complexity" evidence="6">
    <location>
        <begin position="226"/>
        <end position="247"/>
    </location>
</feature>
<reference evidence="8 9" key="1">
    <citation type="submission" date="2013-02" db="EMBL/GenBank/DDBJ databases">
        <title>Genome sequence of Candida maltosa Xu316, a potential industrial strain for xylitol and ethanol production.</title>
        <authorList>
            <person name="Yu J."/>
            <person name="Wang Q."/>
            <person name="Geng X."/>
            <person name="Bao W."/>
            <person name="He P."/>
            <person name="Cai J."/>
        </authorList>
    </citation>
    <scope>NUCLEOTIDE SEQUENCE [LARGE SCALE GENOMIC DNA]</scope>
    <source>
        <strain evidence="9">Xu316</strain>
    </source>
</reference>
<feature type="compositionally biased region" description="Polar residues" evidence="6">
    <location>
        <begin position="310"/>
        <end position="358"/>
    </location>
</feature>
<dbReference type="SMART" id="SM00356">
    <property type="entry name" value="ZnF_C3H1"/>
    <property type="match status" value="2"/>
</dbReference>
<evidence type="ECO:0000256" key="5">
    <source>
        <dbReference type="PROSITE-ProRule" id="PRU00723"/>
    </source>
</evidence>
<evidence type="ECO:0000256" key="6">
    <source>
        <dbReference type="SAM" id="MobiDB-lite"/>
    </source>
</evidence>
<dbReference type="PANTHER" id="PTHR11224">
    <property type="entry name" value="MAKORIN-RELATED"/>
    <property type="match status" value="1"/>
</dbReference>
<keyword evidence="4 5" id="KW-0862">Zinc</keyword>
<feature type="compositionally biased region" description="Polar residues" evidence="6">
    <location>
        <begin position="172"/>
        <end position="215"/>
    </location>
</feature>
<dbReference type="OMA" id="CPFSHNF"/>
<feature type="zinc finger region" description="C3H1-type" evidence="5">
    <location>
        <begin position="77"/>
        <end position="104"/>
    </location>
</feature>